<gene>
    <name evidence="5" type="ORF">HYG86_14220</name>
</gene>
<dbReference type="InterPro" id="IPR009014">
    <property type="entry name" value="Transketo_C/PFOR_II"/>
</dbReference>
<dbReference type="Proteomes" id="UP000516160">
    <property type="component" value="Chromosome"/>
</dbReference>
<evidence type="ECO:0000259" key="4">
    <source>
        <dbReference type="SMART" id="SM00861"/>
    </source>
</evidence>
<dbReference type="SMART" id="SM00861">
    <property type="entry name" value="Transket_pyr"/>
    <property type="match status" value="1"/>
</dbReference>
<evidence type="ECO:0000313" key="6">
    <source>
        <dbReference type="Proteomes" id="UP000516160"/>
    </source>
</evidence>
<dbReference type="InterPro" id="IPR005475">
    <property type="entry name" value="Transketolase-like_Pyr-bd"/>
</dbReference>
<dbReference type="Pfam" id="PF02779">
    <property type="entry name" value="Transket_pyr"/>
    <property type="match status" value="1"/>
</dbReference>
<evidence type="ECO:0000256" key="1">
    <source>
        <dbReference type="ARBA" id="ARBA00001964"/>
    </source>
</evidence>
<organism evidence="5 6">
    <name type="scientific">Alkalicella caledoniensis</name>
    <dbReference type="NCBI Taxonomy" id="2731377"/>
    <lineage>
        <taxon>Bacteria</taxon>
        <taxon>Bacillati</taxon>
        <taxon>Bacillota</taxon>
        <taxon>Clostridia</taxon>
        <taxon>Eubacteriales</taxon>
        <taxon>Proteinivoracaceae</taxon>
        <taxon>Alkalicella</taxon>
    </lineage>
</organism>
<dbReference type="Gene3D" id="3.40.50.920">
    <property type="match status" value="1"/>
</dbReference>
<dbReference type="RefSeq" id="WP_213166244.1">
    <property type="nucleotide sequence ID" value="NZ_CP058559.1"/>
</dbReference>
<evidence type="ECO:0000313" key="5">
    <source>
        <dbReference type="EMBL" id="QNO15840.1"/>
    </source>
</evidence>
<comment type="cofactor">
    <cofactor evidence="1">
        <name>thiamine diphosphate</name>
        <dbReference type="ChEBI" id="CHEBI:58937"/>
    </cofactor>
</comment>
<proteinExistence type="inferred from homology"/>
<protein>
    <submittedName>
        <fullName evidence="5">Transketolase family protein</fullName>
    </submittedName>
</protein>
<dbReference type="AlphaFoldDB" id="A0A7G9WAX8"/>
<dbReference type="Pfam" id="PF02780">
    <property type="entry name" value="Transketolase_C"/>
    <property type="match status" value="1"/>
</dbReference>
<dbReference type="InterPro" id="IPR051157">
    <property type="entry name" value="PDH/Transketolase"/>
</dbReference>
<keyword evidence="6" id="KW-1185">Reference proteome</keyword>
<dbReference type="SUPFAM" id="SSF52922">
    <property type="entry name" value="TK C-terminal domain-like"/>
    <property type="match status" value="1"/>
</dbReference>
<sequence>MTKIIAPRDAYGEILADLGQNKDIFVLNGDVATATKTIHFSKKYPERYLNTGIAEQNMIGMAAGLARSGFVPVVSTFACFAPGRVYDQIRQVVAYSNSNVKIMSTHPGLAIGADGAIHQCLDDISLMRELPNMVVLAPSDQVETKKAVAIALEHKGPVYVRIGRKECPLLFDENIEFRIGKGYTIKDGHDITLMAHGSMVGVVYEGAKALQKEGIEARVINMSSIKPIDVELIIKAAKETAGIVTAEDHFLYGGLYSAVCEITSQQSPCKVKGIAVNDTFGESGSPQDLYEKYGLTKENVMNKAKEILEY</sequence>
<accession>A0A7G9WAX8</accession>
<dbReference type="KEGG" id="acae:HYG86_14220"/>
<name>A0A7G9WAX8_ALKCA</name>
<dbReference type="EMBL" id="CP058559">
    <property type="protein sequence ID" value="QNO15840.1"/>
    <property type="molecule type" value="Genomic_DNA"/>
</dbReference>
<feature type="domain" description="Transketolase-like pyrimidine-binding" evidence="4">
    <location>
        <begin position="5"/>
        <end position="169"/>
    </location>
</feature>
<dbReference type="InterPro" id="IPR029061">
    <property type="entry name" value="THDP-binding"/>
</dbReference>
<dbReference type="PANTHER" id="PTHR43825:SF1">
    <property type="entry name" value="TRANSKETOLASE-LIKE PYRIMIDINE-BINDING DOMAIN-CONTAINING PROTEIN"/>
    <property type="match status" value="1"/>
</dbReference>
<keyword evidence="3" id="KW-0786">Thiamine pyrophosphate</keyword>
<evidence type="ECO:0000256" key="3">
    <source>
        <dbReference type="ARBA" id="ARBA00023052"/>
    </source>
</evidence>
<dbReference type="SUPFAM" id="SSF52518">
    <property type="entry name" value="Thiamin diphosphate-binding fold (THDP-binding)"/>
    <property type="match status" value="1"/>
</dbReference>
<dbReference type="PANTHER" id="PTHR43825">
    <property type="entry name" value="PYRUVATE DEHYDROGENASE E1 COMPONENT"/>
    <property type="match status" value="1"/>
</dbReference>
<reference evidence="5 6" key="1">
    <citation type="submission" date="2020-07" db="EMBL/GenBank/DDBJ databases">
        <title>Alkalicella. sp. LB2 genome.</title>
        <authorList>
            <person name="Postec A."/>
            <person name="Quemeneur M."/>
        </authorList>
    </citation>
    <scope>NUCLEOTIDE SEQUENCE [LARGE SCALE GENOMIC DNA]</scope>
    <source>
        <strain evidence="5 6">LB2</strain>
    </source>
</reference>
<dbReference type="InterPro" id="IPR033248">
    <property type="entry name" value="Transketolase_C"/>
</dbReference>
<dbReference type="Gene3D" id="3.40.50.970">
    <property type="match status" value="1"/>
</dbReference>
<dbReference type="FunFam" id="3.40.50.970:FF:000129">
    <property type="entry name" value="Transketolase"/>
    <property type="match status" value="1"/>
</dbReference>
<comment type="similarity">
    <text evidence="2">Belongs to the transketolase family.</text>
</comment>
<evidence type="ECO:0000256" key="2">
    <source>
        <dbReference type="ARBA" id="ARBA00007131"/>
    </source>
</evidence>
<dbReference type="CDD" id="cd07033">
    <property type="entry name" value="TPP_PYR_DXS_TK_like"/>
    <property type="match status" value="1"/>
</dbReference>